<evidence type="ECO:0000259" key="2">
    <source>
        <dbReference type="Pfam" id="PF00248"/>
    </source>
</evidence>
<keyword evidence="4" id="KW-1185">Reference proteome</keyword>
<dbReference type="AlphaFoldDB" id="A0A9P7UNK0"/>
<dbReference type="RefSeq" id="XP_043002530.1">
    <property type="nucleotide sequence ID" value="XM_043160573.1"/>
</dbReference>
<gene>
    <name evidence="3" type="ORF">E1B28_003579</name>
</gene>
<dbReference type="Gene3D" id="3.20.20.100">
    <property type="entry name" value="NADP-dependent oxidoreductase domain"/>
    <property type="match status" value="1"/>
</dbReference>
<dbReference type="Pfam" id="PF00248">
    <property type="entry name" value="Aldo_ket_red"/>
    <property type="match status" value="1"/>
</dbReference>
<comment type="caution">
    <text evidence="3">The sequence shown here is derived from an EMBL/GenBank/DDBJ whole genome shotgun (WGS) entry which is preliminary data.</text>
</comment>
<feature type="domain" description="NADP-dependent oxidoreductase" evidence="2">
    <location>
        <begin position="17"/>
        <end position="83"/>
    </location>
</feature>
<evidence type="ECO:0000313" key="4">
    <source>
        <dbReference type="Proteomes" id="UP001049176"/>
    </source>
</evidence>
<accession>A0A9P7UNK0</accession>
<dbReference type="SUPFAM" id="SSF51430">
    <property type="entry name" value="NAD(P)-linked oxidoreductase"/>
    <property type="match status" value="1"/>
</dbReference>
<protein>
    <recommendedName>
        <fullName evidence="2">NADP-dependent oxidoreductase domain-containing protein</fullName>
    </recommendedName>
</protein>
<dbReference type="OrthoDB" id="48988at2759"/>
<dbReference type="KEGG" id="more:E1B28_003579"/>
<proteinExistence type="predicted"/>
<sequence length="175" mass="18944">MSLVLSGKSPNLNNTLSTADEETIKRVEEVAQRKGFSMAKVALSWVAAKTVSPVVGISSEQRIEENVVDGIELTEEEMKYLEEPYVPKVVRGHKSLHQVYRKVIAVLVVVVTGLDVLVEVVESKAPLAGMLVLEVMMREVSALPPFEEEEPEGPPPPPPPPLSDPTPRGISAPSG</sequence>
<reference evidence="3" key="1">
    <citation type="journal article" date="2021" name="Genome Biol. Evol.">
        <title>The assembled and annotated genome of the fairy-ring fungus Marasmius oreades.</title>
        <authorList>
            <person name="Hiltunen M."/>
            <person name="Ament-Velasquez S.L."/>
            <person name="Johannesson H."/>
        </authorList>
    </citation>
    <scope>NUCLEOTIDE SEQUENCE</scope>
    <source>
        <strain evidence="3">03SP1</strain>
    </source>
</reference>
<evidence type="ECO:0000256" key="1">
    <source>
        <dbReference type="SAM" id="MobiDB-lite"/>
    </source>
</evidence>
<dbReference type="InterPro" id="IPR023210">
    <property type="entry name" value="NADP_OxRdtase_dom"/>
</dbReference>
<name>A0A9P7UNK0_9AGAR</name>
<dbReference type="Proteomes" id="UP001049176">
    <property type="component" value="Chromosome 11"/>
</dbReference>
<dbReference type="InterPro" id="IPR036812">
    <property type="entry name" value="NAD(P)_OxRdtase_dom_sf"/>
</dbReference>
<organism evidence="3 4">
    <name type="scientific">Marasmius oreades</name>
    <name type="common">fairy-ring Marasmius</name>
    <dbReference type="NCBI Taxonomy" id="181124"/>
    <lineage>
        <taxon>Eukaryota</taxon>
        <taxon>Fungi</taxon>
        <taxon>Dikarya</taxon>
        <taxon>Basidiomycota</taxon>
        <taxon>Agaricomycotina</taxon>
        <taxon>Agaricomycetes</taxon>
        <taxon>Agaricomycetidae</taxon>
        <taxon>Agaricales</taxon>
        <taxon>Marasmiineae</taxon>
        <taxon>Marasmiaceae</taxon>
        <taxon>Marasmius</taxon>
    </lineage>
</organism>
<feature type="compositionally biased region" description="Pro residues" evidence="1">
    <location>
        <begin position="153"/>
        <end position="164"/>
    </location>
</feature>
<feature type="region of interest" description="Disordered" evidence="1">
    <location>
        <begin position="143"/>
        <end position="175"/>
    </location>
</feature>
<dbReference type="GeneID" id="66072655"/>
<evidence type="ECO:0000313" key="3">
    <source>
        <dbReference type="EMBL" id="KAG7086059.1"/>
    </source>
</evidence>
<dbReference type="EMBL" id="CM032191">
    <property type="protein sequence ID" value="KAG7086059.1"/>
    <property type="molecule type" value="Genomic_DNA"/>
</dbReference>